<dbReference type="Proteomes" id="UP000007305">
    <property type="component" value="Chromosome 6"/>
</dbReference>
<dbReference type="EnsemblPlants" id="Zm00001eb286020_T001">
    <property type="protein sequence ID" value="Zm00001eb286020_P001"/>
    <property type="gene ID" value="Zm00001eb286020"/>
</dbReference>
<reference evidence="3" key="1">
    <citation type="journal article" date="2009" name="Science">
        <title>The B73 maize genome: complexity, diversity, and dynamics.</title>
        <authorList>
            <person name="Schnable P.S."/>
            <person name="Ware D."/>
            <person name="Fulton R.S."/>
            <person name="Stein J.C."/>
            <person name="Wei F."/>
            <person name="Pasternak S."/>
            <person name="Liang C."/>
            <person name="Zhang J."/>
            <person name="Fulton L."/>
            <person name="Graves T.A."/>
            <person name="Minx P."/>
            <person name="Reily A.D."/>
            <person name="Courtney L."/>
            <person name="Kruchowski S.S."/>
            <person name="Tomlinson C."/>
            <person name="Strong C."/>
            <person name="Delehaunty K."/>
            <person name="Fronick C."/>
            <person name="Courtney B."/>
            <person name="Rock S.M."/>
            <person name="Belter E."/>
            <person name="Du F."/>
            <person name="Kim K."/>
            <person name="Abbott R.M."/>
            <person name="Cotton M."/>
            <person name="Levy A."/>
            <person name="Marchetto P."/>
            <person name="Ochoa K."/>
            <person name="Jackson S.M."/>
            <person name="Gillam B."/>
            <person name="Chen W."/>
            <person name="Yan L."/>
            <person name="Higginbotham J."/>
            <person name="Cardenas M."/>
            <person name="Waligorski J."/>
            <person name="Applebaum E."/>
            <person name="Phelps L."/>
            <person name="Falcone J."/>
            <person name="Kanchi K."/>
            <person name="Thane T."/>
            <person name="Scimone A."/>
            <person name="Thane N."/>
            <person name="Henke J."/>
            <person name="Wang T."/>
            <person name="Ruppert J."/>
            <person name="Shah N."/>
            <person name="Rotter K."/>
            <person name="Hodges J."/>
            <person name="Ingenthron E."/>
            <person name="Cordes M."/>
            <person name="Kohlberg S."/>
            <person name="Sgro J."/>
            <person name="Delgado B."/>
            <person name="Mead K."/>
            <person name="Chinwalla A."/>
            <person name="Leonard S."/>
            <person name="Crouse K."/>
            <person name="Collura K."/>
            <person name="Kudrna D."/>
            <person name="Currie J."/>
            <person name="He R."/>
            <person name="Angelova A."/>
            <person name="Rajasekar S."/>
            <person name="Mueller T."/>
            <person name="Lomeli R."/>
            <person name="Scara G."/>
            <person name="Ko A."/>
            <person name="Delaney K."/>
            <person name="Wissotski M."/>
            <person name="Lopez G."/>
            <person name="Campos D."/>
            <person name="Braidotti M."/>
            <person name="Ashley E."/>
            <person name="Golser W."/>
            <person name="Kim H."/>
            <person name="Lee S."/>
            <person name="Lin J."/>
            <person name="Dujmic Z."/>
            <person name="Kim W."/>
            <person name="Talag J."/>
            <person name="Zuccolo A."/>
            <person name="Fan C."/>
            <person name="Sebastian A."/>
            <person name="Kramer M."/>
            <person name="Spiegel L."/>
            <person name="Nascimento L."/>
            <person name="Zutavern T."/>
            <person name="Miller B."/>
            <person name="Ambroise C."/>
            <person name="Muller S."/>
            <person name="Spooner W."/>
            <person name="Narechania A."/>
            <person name="Ren L."/>
            <person name="Wei S."/>
            <person name="Kumari S."/>
            <person name="Faga B."/>
            <person name="Levy M.J."/>
            <person name="McMahan L."/>
            <person name="Van Buren P."/>
            <person name="Vaughn M.W."/>
            <person name="Ying K."/>
            <person name="Yeh C.-T."/>
            <person name="Emrich S.J."/>
            <person name="Jia Y."/>
            <person name="Kalyanaraman A."/>
            <person name="Hsia A.-P."/>
            <person name="Barbazuk W.B."/>
            <person name="Baucom R.S."/>
            <person name="Brutnell T.P."/>
            <person name="Carpita N.C."/>
            <person name="Chaparro C."/>
            <person name="Chia J.-M."/>
            <person name="Deragon J.-M."/>
            <person name="Estill J.C."/>
            <person name="Fu Y."/>
            <person name="Jeddeloh J.A."/>
            <person name="Han Y."/>
            <person name="Lee H."/>
            <person name="Li P."/>
            <person name="Lisch D.R."/>
            <person name="Liu S."/>
            <person name="Liu Z."/>
            <person name="Nagel D.H."/>
            <person name="McCann M.C."/>
            <person name="SanMiguel P."/>
            <person name="Myers A.M."/>
            <person name="Nettleton D."/>
            <person name="Nguyen J."/>
            <person name="Penning B.W."/>
            <person name="Ponnala L."/>
            <person name="Schneider K.L."/>
            <person name="Schwartz D.C."/>
            <person name="Sharma A."/>
            <person name="Soderlund C."/>
            <person name="Springer N.M."/>
            <person name="Sun Q."/>
            <person name="Wang H."/>
            <person name="Waterman M."/>
            <person name="Westerman R."/>
            <person name="Wolfgruber T.K."/>
            <person name="Yang L."/>
            <person name="Yu Y."/>
            <person name="Zhang L."/>
            <person name="Zhou S."/>
            <person name="Zhu Q."/>
            <person name="Bennetzen J.L."/>
            <person name="Dawe R.K."/>
            <person name="Jiang J."/>
            <person name="Jiang N."/>
            <person name="Presting G.G."/>
            <person name="Wessler S.R."/>
            <person name="Aluru S."/>
            <person name="Martienssen R.A."/>
            <person name="Clifton S.W."/>
            <person name="McCombie W.R."/>
            <person name="Wing R.A."/>
            <person name="Wilson R.K."/>
        </authorList>
    </citation>
    <scope>NUCLEOTIDE SEQUENCE [LARGE SCALE GENOMIC DNA]</scope>
    <source>
        <strain evidence="3">cv. B73</strain>
    </source>
</reference>
<sequence>WCPLWSTFLCARPATLLSSSLLCQSPCLWSFFSARLLARLAAQLPGAVPSPSPSPSLSPCSSPIAPPQPVTLSHGVHRAGPPCSLLPRGRPATSYLSARLLPRHAVLQLGFPLHGAPEHSGSLLELAQLPAAVTSAQRPAPWVLALLAAILLDPLHGARSSRVSSSTALSSASNWVLLCPGRRSQSLVDRAPL</sequence>
<organism evidence="2 3">
    <name type="scientific">Zea mays</name>
    <name type="common">Maize</name>
    <dbReference type="NCBI Taxonomy" id="4577"/>
    <lineage>
        <taxon>Eukaryota</taxon>
        <taxon>Viridiplantae</taxon>
        <taxon>Streptophyta</taxon>
        <taxon>Embryophyta</taxon>
        <taxon>Tracheophyta</taxon>
        <taxon>Spermatophyta</taxon>
        <taxon>Magnoliopsida</taxon>
        <taxon>Liliopsida</taxon>
        <taxon>Poales</taxon>
        <taxon>Poaceae</taxon>
        <taxon>PACMAD clade</taxon>
        <taxon>Panicoideae</taxon>
        <taxon>Andropogonodae</taxon>
        <taxon>Andropogoneae</taxon>
        <taxon>Tripsacinae</taxon>
        <taxon>Zea</taxon>
    </lineage>
</organism>
<name>A0A804Q1Q0_MAIZE</name>
<keyword evidence="1" id="KW-0732">Signal</keyword>
<proteinExistence type="predicted"/>
<feature type="signal peptide" evidence="1">
    <location>
        <begin position="1"/>
        <end position="18"/>
    </location>
</feature>
<dbReference type="Gramene" id="Zm00001eb286020_T001">
    <property type="protein sequence ID" value="Zm00001eb286020_P001"/>
    <property type="gene ID" value="Zm00001eb286020"/>
</dbReference>
<reference evidence="2" key="3">
    <citation type="submission" date="2021-05" db="UniProtKB">
        <authorList>
            <consortium name="EnsemblPlants"/>
        </authorList>
    </citation>
    <scope>IDENTIFICATION</scope>
    <source>
        <strain evidence="2">cv. B73</strain>
    </source>
</reference>
<dbReference type="AlphaFoldDB" id="A0A804Q1Q0"/>
<keyword evidence="3" id="KW-1185">Reference proteome</keyword>
<dbReference type="EnsemblPlants" id="Zm00001eb286000_T001">
    <property type="protein sequence ID" value="Zm00001eb286000_P001"/>
    <property type="gene ID" value="Zm00001eb286000"/>
</dbReference>
<evidence type="ECO:0000313" key="2">
    <source>
        <dbReference type="EnsemblPlants" id="Zm00001eb286000_P001"/>
    </source>
</evidence>
<evidence type="ECO:0000256" key="1">
    <source>
        <dbReference type="SAM" id="SignalP"/>
    </source>
</evidence>
<dbReference type="Gramene" id="Zm00001eb286000_T001">
    <property type="protein sequence ID" value="Zm00001eb286000_P001"/>
    <property type="gene ID" value="Zm00001eb286000"/>
</dbReference>
<protein>
    <submittedName>
        <fullName evidence="2">Uncharacterized protein</fullName>
    </submittedName>
</protein>
<reference evidence="2" key="2">
    <citation type="submission" date="2019-07" db="EMBL/GenBank/DDBJ databases">
        <authorList>
            <person name="Seetharam A."/>
            <person name="Woodhouse M."/>
            <person name="Cannon E."/>
        </authorList>
    </citation>
    <scope>NUCLEOTIDE SEQUENCE [LARGE SCALE GENOMIC DNA]</scope>
    <source>
        <strain evidence="2">cv. B73</strain>
    </source>
</reference>
<evidence type="ECO:0000313" key="3">
    <source>
        <dbReference type="Proteomes" id="UP000007305"/>
    </source>
</evidence>
<accession>A0A804Q1Q0</accession>
<feature type="chain" id="PRO_5042410547" evidence="1">
    <location>
        <begin position="19"/>
        <end position="193"/>
    </location>
</feature>